<organism evidence="1 2">
    <name type="scientific">Streptomyces yaanensis</name>
    <dbReference type="NCBI Taxonomy" id="1142239"/>
    <lineage>
        <taxon>Bacteria</taxon>
        <taxon>Bacillati</taxon>
        <taxon>Actinomycetota</taxon>
        <taxon>Actinomycetes</taxon>
        <taxon>Kitasatosporales</taxon>
        <taxon>Streptomycetaceae</taxon>
        <taxon>Streptomyces</taxon>
    </lineage>
</organism>
<protein>
    <submittedName>
        <fullName evidence="1">Uncharacterized protein</fullName>
    </submittedName>
</protein>
<proteinExistence type="predicted"/>
<dbReference type="RefSeq" id="WP_310776163.1">
    <property type="nucleotide sequence ID" value="NZ_JBHRWR010000017.1"/>
</dbReference>
<keyword evidence="2" id="KW-1185">Reference proteome</keyword>
<gene>
    <name evidence="1" type="ORF">ACFOZ0_25415</name>
</gene>
<dbReference type="EMBL" id="JBHRWR010000017">
    <property type="protein sequence ID" value="MFC3576563.1"/>
    <property type="molecule type" value="Genomic_DNA"/>
</dbReference>
<reference evidence="2" key="1">
    <citation type="journal article" date="2019" name="Int. J. Syst. Evol. Microbiol.">
        <title>The Global Catalogue of Microorganisms (GCM) 10K type strain sequencing project: providing services to taxonomists for standard genome sequencing and annotation.</title>
        <authorList>
            <consortium name="The Broad Institute Genomics Platform"/>
            <consortium name="The Broad Institute Genome Sequencing Center for Infectious Disease"/>
            <person name="Wu L."/>
            <person name="Ma J."/>
        </authorList>
    </citation>
    <scope>NUCLEOTIDE SEQUENCE [LARGE SCALE GENOMIC DNA]</scope>
    <source>
        <strain evidence="2">CGMCC 4.7035</strain>
    </source>
</reference>
<evidence type="ECO:0000313" key="2">
    <source>
        <dbReference type="Proteomes" id="UP001595701"/>
    </source>
</evidence>
<comment type="caution">
    <text evidence="1">The sequence shown here is derived from an EMBL/GenBank/DDBJ whole genome shotgun (WGS) entry which is preliminary data.</text>
</comment>
<accession>A0ABV7SIQ8</accession>
<sequence>MIGVEAGQLRFRHPLVPSAVHWSASFTQRRRVHLALAESFVGAPYERAPHRAAVSAQPDESTAAALEEGATDDLPQAVAVLETAADLSPARRDQIRRLIKAAHAAAMRGQTPVLRGLVRRIIALPADAEHAASARALEARLACLTEGVPAHALSLLTSSVTARHTQWPAALPATADSRRGGALGGAAAPDGGMNAFADC</sequence>
<name>A0ABV7SIQ8_9ACTN</name>
<evidence type="ECO:0000313" key="1">
    <source>
        <dbReference type="EMBL" id="MFC3576563.1"/>
    </source>
</evidence>
<dbReference type="Proteomes" id="UP001595701">
    <property type="component" value="Unassembled WGS sequence"/>
</dbReference>